<evidence type="ECO:0000313" key="2">
    <source>
        <dbReference type="Proteomes" id="UP000321248"/>
    </source>
</evidence>
<dbReference type="OrthoDB" id="9835878at2"/>
<protein>
    <submittedName>
        <fullName evidence="1">Uncharacterized protein</fullName>
    </submittedName>
</protein>
<keyword evidence="2" id="KW-1185">Reference proteome</keyword>
<comment type="caution">
    <text evidence="1">The sequence shown here is derived from an EMBL/GenBank/DDBJ whole genome shotgun (WGS) entry which is preliminary data.</text>
</comment>
<dbReference type="Proteomes" id="UP000321248">
    <property type="component" value="Unassembled WGS sequence"/>
</dbReference>
<dbReference type="EMBL" id="VRTS01000003">
    <property type="protein sequence ID" value="TXK64304.1"/>
    <property type="molecule type" value="Genomic_DNA"/>
</dbReference>
<gene>
    <name evidence="1" type="ORF">FU658_05210</name>
</gene>
<dbReference type="AlphaFoldDB" id="A0A5C8KWW0"/>
<reference evidence="1 2" key="1">
    <citation type="submission" date="2019-08" db="EMBL/GenBank/DDBJ databases">
        <authorList>
            <person name="Karlyshev A.V."/>
        </authorList>
    </citation>
    <scope>NUCLEOTIDE SEQUENCE [LARGE SCALE GENOMIC DNA]</scope>
    <source>
        <strain evidence="1 2">Alg18-2.2</strain>
    </source>
</reference>
<accession>A0A5C8KWW0</accession>
<proteinExistence type="predicted"/>
<name>A0A5C8KWW0_9GAMM</name>
<organism evidence="1 2">
    <name type="scientific">Alkalisalibacterium limincola</name>
    <dbReference type="NCBI Taxonomy" id="2699169"/>
    <lineage>
        <taxon>Bacteria</taxon>
        <taxon>Pseudomonadati</taxon>
        <taxon>Pseudomonadota</taxon>
        <taxon>Gammaproteobacteria</taxon>
        <taxon>Lysobacterales</taxon>
        <taxon>Lysobacteraceae</taxon>
        <taxon>Alkalisalibacterium</taxon>
    </lineage>
</organism>
<evidence type="ECO:0000313" key="1">
    <source>
        <dbReference type="EMBL" id="TXK64304.1"/>
    </source>
</evidence>
<dbReference type="RefSeq" id="WP_147891116.1">
    <property type="nucleotide sequence ID" value="NZ_VRTS01000003.1"/>
</dbReference>
<sequence length="208" mass="22675">MTDATQPDAYPGFGAAEGNIYSCRYGISLQKTEEFSPPKARMFEALLAAAWPEVESREVVLHRFDIYDNKRLRLLSNAGNFMGGAIGAAVSSSARRATGDRVFTDRLVVHVDPDPSYVPDDENPIGCNGRGEGEYFASEISAGHSVMVTWLRFDVDGTPYHLRTFYPYQEITLDALEHAKREAVRLSVAAAVDLARDGAVAGAQEAGL</sequence>